<comment type="caution">
    <text evidence="1">The sequence shown here is derived from an EMBL/GenBank/DDBJ whole genome shotgun (WGS) entry which is preliminary data.</text>
</comment>
<dbReference type="Proteomes" id="UP001176940">
    <property type="component" value="Unassembled WGS sequence"/>
</dbReference>
<keyword evidence="2" id="KW-1185">Reference proteome</keyword>
<proteinExistence type="predicted"/>
<protein>
    <submittedName>
        <fullName evidence="1">Uncharacterized protein</fullName>
    </submittedName>
</protein>
<organism evidence="1 2">
    <name type="scientific">Ranitomeya imitator</name>
    <name type="common">mimic poison frog</name>
    <dbReference type="NCBI Taxonomy" id="111125"/>
    <lineage>
        <taxon>Eukaryota</taxon>
        <taxon>Metazoa</taxon>
        <taxon>Chordata</taxon>
        <taxon>Craniata</taxon>
        <taxon>Vertebrata</taxon>
        <taxon>Euteleostomi</taxon>
        <taxon>Amphibia</taxon>
        <taxon>Batrachia</taxon>
        <taxon>Anura</taxon>
        <taxon>Neobatrachia</taxon>
        <taxon>Hyloidea</taxon>
        <taxon>Dendrobatidae</taxon>
        <taxon>Dendrobatinae</taxon>
        <taxon>Ranitomeya</taxon>
    </lineage>
</organism>
<accession>A0ABN9M7K2</accession>
<name>A0ABN9M7K2_9NEOB</name>
<evidence type="ECO:0000313" key="2">
    <source>
        <dbReference type="Proteomes" id="UP001176940"/>
    </source>
</evidence>
<dbReference type="EMBL" id="CAUEEQ010046100">
    <property type="protein sequence ID" value="CAJ0958634.1"/>
    <property type="molecule type" value="Genomic_DNA"/>
</dbReference>
<sequence length="297" mass="32519">MKQTLILAELAASRRGQAEDQHFQRNIDYWQGLMNPAQLNIPRSSMVGVLSSAVQAAGSGAKDTMREGPAMTSRSCDRDVITGPALIPILGPEAAACTAHKRQDYKSSSEVEAVQNNPILLMEGSPAVALQRQDGVMETSIPVPVLSCQDTSTDVVQFHGAVFVENASPSSPITAPHFRGYRRASEISIASQVSGMADSYTASNIANKSKNHLNHSKKLSLLSQLALPYKPNTKTSSPTKLNQYHTEQSHIGRMLEKNKQANKWCIFTPQHRNCNIKDEKLLNSGNHRIDRYVDDAP</sequence>
<evidence type="ECO:0000313" key="1">
    <source>
        <dbReference type="EMBL" id="CAJ0958634.1"/>
    </source>
</evidence>
<gene>
    <name evidence="1" type="ORF">RIMI_LOCUS16477928</name>
</gene>
<reference evidence="1" key="1">
    <citation type="submission" date="2023-07" db="EMBL/GenBank/DDBJ databases">
        <authorList>
            <person name="Stuckert A."/>
        </authorList>
    </citation>
    <scope>NUCLEOTIDE SEQUENCE</scope>
</reference>